<protein>
    <submittedName>
        <fullName evidence="2">Uncharacterized protein</fullName>
    </submittedName>
</protein>
<proteinExistence type="predicted"/>
<dbReference type="Proteomes" id="UP001465976">
    <property type="component" value="Unassembled WGS sequence"/>
</dbReference>
<organism evidence="2 3">
    <name type="scientific">Marasmius crinis-equi</name>
    <dbReference type="NCBI Taxonomy" id="585013"/>
    <lineage>
        <taxon>Eukaryota</taxon>
        <taxon>Fungi</taxon>
        <taxon>Dikarya</taxon>
        <taxon>Basidiomycota</taxon>
        <taxon>Agaricomycotina</taxon>
        <taxon>Agaricomycetes</taxon>
        <taxon>Agaricomycetidae</taxon>
        <taxon>Agaricales</taxon>
        <taxon>Marasmiineae</taxon>
        <taxon>Marasmiaceae</taxon>
        <taxon>Marasmius</taxon>
    </lineage>
</organism>
<sequence>MIEEGVYHIKSLTTNSVVHTFTEGENMFVALIRRADPGSYGLDAGVQTSGKTAPFSVLEAPTGSDDSQNQAFIIKHQDNGPTKMSLETSECSSCPSFNILPSLNTQLPSLSKHLAKPVSKSSCTRSPSLSSAKPPSSVAQSSHPHSHSKPPPTPNNANTDVHQPPIDHAYRPHPVKTSSILSVGSSSITCHPATF</sequence>
<gene>
    <name evidence="2" type="ORF">V5O48_010946</name>
</gene>
<dbReference type="EMBL" id="JBAHYK010000839">
    <property type="protein sequence ID" value="KAL0571013.1"/>
    <property type="molecule type" value="Genomic_DNA"/>
</dbReference>
<evidence type="ECO:0000313" key="2">
    <source>
        <dbReference type="EMBL" id="KAL0571013.1"/>
    </source>
</evidence>
<keyword evidence="3" id="KW-1185">Reference proteome</keyword>
<evidence type="ECO:0000313" key="3">
    <source>
        <dbReference type="Proteomes" id="UP001465976"/>
    </source>
</evidence>
<accession>A0ABR3F6Y2</accession>
<comment type="caution">
    <text evidence="2">The sequence shown here is derived from an EMBL/GenBank/DDBJ whole genome shotgun (WGS) entry which is preliminary data.</text>
</comment>
<reference evidence="2 3" key="1">
    <citation type="submission" date="2024-02" db="EMBL/GenBank/DDBJ databases">
        <title>A draft genome for the cacao thread blight pathogen Marasmius crinis-equi.</title>
        <authorList>
            <person name="Cohen S.P."/>
            <person name="Baruah I.K."/>
            <person name="Amoako-Attah I."/>
            <person name="Bukari Y."/>
            <person name="Meinhardt L.W."/>
            <person name="Bailey B.A."/>
        </authorList>
    </citation>
    <scope>NUCLEOTIDE SEQUENCE [LARGE SCALE GENOMIC DNA]</scope>
    <source>
        <strain evidence="2 3">GH-76</strain>
    </source>
</reference>
<evidence type="ECO:0000256" key="1">
    <source>
        <dbReference type="SAM" id="MobiDB-lite"/>
    </source>
</evidence>
<name>A0ABR3F6Y2_9AGAR</name>
<feature type="compositionally biased region" description="Low complexity" evidence="1">
    <location>
        <begin position="126"/>
        <end position="143"/>
    </location>
</feature>
<feature type="region of interest" description="Disordered" evidence="1">
    <location>
        <begin position="118"/>
        <end position="173"/>
    </location>
</feature>